<dbReference type="PANTHER" id="PTHR43464:SF19">
    <property type="entry name" value="UBIQUINONE BIOSYNTHESIS O-METHYLTRANSFERASE, MITOCHONDRIAL"/>
    <property type="match status" value="1"/>
</dbReference>
<name>A0ABN2LX21_9ACTN</name>
<keyword evidence="7" id="KW-1185">Reference proteome</keyword>
<sequence>MPILLTMTNVIDIYTDGDEDGRLVRDRDQVEWARTCDLLARWLPPPPAVVLDVGGGPGRYAEHLTGRGYTVTIYDLVPRHVEQAAARGITAHVADARDLPAKTGTADAVLLLGPLYHLPERADRASALAEAVRVLRPGGVLVATALSRWARVFVRAAAGQLGDPMWHEHTLTSMRAGHVEDGDAWDQVVYLHDVNELATELTAAGLRDAQVLGVEGPIGAWARVHPQLNPHALRLAERAEVALAATSIHLLATATAPVRPPDPGDDLMRGRAVG</sequence>
<accession>A0ABN2LX21</accession>
<evidence type="ECO:0000256" key="2">
    <source>
        <dbReference type="ARBA" id="ARBA00022679"/>
    </source>
</evidence>
<feature type="region of interest" description="Disordered" evidence="4">
    <location>
        <begin position="255"/>
        <end position="274"/>
    </location>
</feature>
<evidence type="ECO:0000256" key="3">
    <source>
        <dbReference type="ARBA" id="ARBA00022691"/>
    </source>
</evidence>
<feature type="domain" description="Methyltransferase type 11" evidence="5">
    <location>
        <begin position="51"/>
        <end position="142"/>
    </location>
</feature>
<comment type="caution">
    <text evidence="6">The sequence shown here is derived from an EMBL/GenBank/DDBJ whole genome shotgun (WGS) entry which is preliminary data.</text>
</comment>
<evidence type="ECO:0000259" key="5">
    <source>
        <dbReference type="Pfam" id="PF08241"/>
    </source>
</evidence>
<dbReference type="PANTHER" id="PTHR43464">
    <property type="entry name" value="METHYLTRANSFERASE"/>
    <property type="match status" value="1"/>
</dbReference>
<dbReference type="Proteomes" id="UP001500218">
    <property type="component" value="Unassembled WGS sequence"/>
</dbReference>
<protein>
    <recommendedName>
        <fullName evidence="5">Methyltransferase type 11 domain-containing protein</fullName>
    </recommendedName>
</protein>
<dbReference type="InterPro" id="IPR013216">
    <property type="entry name" value="Methyltransf_11"/>
</dbReference>
<dbReference type="EMBL" id="BAAALT010000059">
    <property type="protein sequence ID" value="GAA1801393.1"/>
    <property type="molecule type" value="Genomic_DNA"/>
</dbReference>
<dbReference type="Pfam" id="PF08241">
    <property type="entry name" value="Methyltransf_11"/>
    <property type="match status" value="1"/>
</dbReference>
<evidence type="ECO:0000256" key="1">
    <source>
        <dbReference type="ARBA" id="ARBA00022603"/>
    </source>
</evidence>
<proteinExistence type="predicted"/>
<dbReference type="CDD" id="cd02440">
    <property type="entry name" value="AdoMet_MTases"/>
    <property type="match status" value="1"/>
</dbReference>
<reference evidence="6 7" key="1">
    <citation type="journal article" date="2019" name="Int. J. Syst. Evol. Microbiol.">
        <title>The Global Catalogue of Microorganisms (GCM) 10K type strain sequencing project: providing services to taxonomists for standard genome sequencing and annotation.</title>
        <authorList>
            <consortium name="The Broad Institute Genomics Platform"/>
            <consortium name="The Broad Institute Genome Sequencing Center for Infectious Disease"/>
            <person name="Wu L."/>
            <person name="Ma J."/>
        </authorList>
    </citation>
    <scope>NUCLEOTIDE SEQUENCE [LARGE SCALE GENOMIC DNA]</scope>
    <source>
        <strain evidence="6 7">JCM 13250</strain>
    </source>
</reference>
<dbReference type="InterPro" id="IPR029063">
    <property type="entry name" value="SAM-dependent_MTases_sf"/>
</dbReference>
<keyword evidence="1" id="KW-0489">Methyltransferase</keyword>
<keyword evidence="2" id="KW-0808">Transferase</keyword>
<organism evidence="6 7">
    <name type="scientific">Luedemannella flava</name>
    <dbReference type="NCBI Taxonomy" id="349316"/>
    <lineage>
        <taxon>Bacteria</taxon>
        <taxon>Bacillati</taxon>
        <taxon>Actinomycetota</taxon>
        <taxon>Actinomycetes</taxon>
        <taxon>Micromonosporales</taxon>
        <taxon>Micromonosporaceae</taxon>
        <taxon>Luedemannella</taxon>
    </lineage>
</organism>
<gene>
    <name evidence="6" type="ORF">GCM10009682_24080</name>
</gene>
<dbReference type="SUPFAM" id="SSF53335">
    <property type="entry name" value="S-adenosyl-L-methionine-dependent methyltransferases"/>
    <property type="match status" value="1"/>
</dbReference>
<evidence type="ECO:0000256" key="4">
    <source>
        <dbReference type="SAM" id="MobiDB-lite"/>
    </source>
</evidence>
<dbReference type="Gene3D" id="3.40.50.150">
    <property type="entry name" value="Vaccinia Virus protein VP39"/>
    <property type="match status" value="1"/>
</dbReference>
<keyword evidence="3" id="KW-0949">S-adenosyl-L-methionine</keyword>
<evidence type="ECO:0000313" key="7">
    <source>
        <dbReference type="Proteomes" id="UP001500218"/>
    </source>
</evidence>
<evidence type="ECO:0000313" key="6">
    <source>
        <dbReference type="EMBL" id="GAA1801393.1"/>
    </source>
</evidence>